<dbReference type="PaxDb" id="4577-GRMZM2G094535_P01"/>
<dbReference type="STRING" id="4577.A0A1D6EIW7"/>
<dbReference type="SUPFAM" id="SSF54518">
    <property type="entry name" value="Tubby C-terminal domain-like"/>
    <property type="match status" value="1"/>
</dbReference>
<evidence type="ECO:0000313" key="4">
    <source>
        <dbReference type="EnsemblPlants" id="Zm00001eb093780_P001"/>
    </source>
</evidence>
<dbReference type="Gene3D" id="2.40.160.200">
    <property type="entry name" value="LURP1-related"/>
    <property type="match status" value="1"/>
</dbReference>
<dbReference type="EMBL" id="CM007648">
    <property type="protein sequence ID" value="ONM20047.1"/>
    <property type="molecule type" value="Genomic_DNA"/>
</dbReference>
<dbReference type="InterPro" id="IPR025659">
    <property type="entry name" value="Tubby-like_C"/>
</dbReference>
<dbReference type="InterPro" id="IPR038595">
    <property type="entry name" value="LOR_sf"/>
</dbReference>
<proteinExistence type="inferred from homology"/>
<dbReference type="Pfam" id="PF04525">
    <property type="entry name" value="LOR"/>
    <property type="match status" value="1"/>
</dbReference>
<organism evidence="4 5">
    <name type="scientific">Zea mays</name>
    <name type="common">Maize</name>
    <dbReference type="NCBI Taxonomy" id="4577"/>
    <lineage>
        <taxon>Eukaryota</taxon>
        <taxon>Viridiplantae</taxon>
        <taxon>Streptophyta</taxon>
        <taxon>Embryophyta</taxon>
        <taxon>Tracheophyta</taxon>
        <taxon>Spermatophyta</taxon>
        <taxon>Magnoliopsida</taxon>
        <taxon>Liliopsida</taxon>
        <taxon>Poales</taxon>
        <taxon>Poaceae</taxon>
        <taxon>PACMAD clade</taxon>
        <taxon>Panicoideae</taxon>
        <taxon>Andropogonodae</taxon>
        <taxon>Andropogoneae</taxon>
        <taxon>Tripsacinae</taxon>
        <taxon>Zea</taxon>
    </lineage>
</organism>
<dbReference type="SMR" id="A0A1D6EIW7"/>
<dbReference type="InterPro" id="IPR007612">
    <property type="entry name" value="LOR"/>
</dbReference>
<comment type="similarity">
    <text evidence="1">Belongs to the LOR family.</text>
</comment>
<evidence type="ECO:0000256" key="2">
    <source>
        <dbReference type="SAM" id="MobiDB-lite"/>
    </source>
</evidence>
<dbReference type="EnsemblPlants" id="Zm00001eb093780_T001">
    <property type="protein sequence ID" value="Zm00001eb093780_P001"/>
    <property type="gene ID" value="Zm00001eb093780"/>
</dbReference>
<gene>
    <name evidence="4" type="primary">LOC103647139</name>
    <name evidence="3" type="ORF">ZEAMMB73_Zm00001d005038</name>
</gene>
<dbReference type="Gramene" id="Zm00001eb093780_T001">
    <property type="protein sequence ID" value="Zm00001eb093780_P001"/>
    <property type="gene ID" value="Zm00001eb093780"/>
</dbReference>
<keyword evidence="5" id="KW-1185">Reference proteome</keyword>
<dbReference type="PANTHER" id="PTHR31087">
    <property type="match status" value="1"/>
</dbReference>
<dbReference type="PANTHER" id="PTHR31087:SF95">
    <property type="entry name" value="EXPRESSED PROTEIN"/>
    <property type="match status" value="1"/>
</dbReference>
<dbReference type="eggNOG" id="ENOG502RZX3">
    <property type="taxonomic scope" value="Eukaryota"/>
</dbReference>
<reference evidence="3 5" key="1">
    <citation type="submission" date="2015-12" db="EMBL/GenBank/DDBJ databases">
        <title>Update maize B73 reference genome by single molecule sequencing technologies.</title>
        <authorList>
            <consortium name="Maize Genome Sequencing Project"/>
            <person name="Ware D."/>
        </authorList>
    </citation>
    <scope>NUCLEOTIDE SEQUENCE [LARGE SCALE GENOMIC DNA]</scope>
    <source>
        <strain evidence="5">cv. B73</strain>
        <tissue evidence="3">Seedling</tissue>
    </source>
</reference>
<dbReference type="Proteomes" id="UP000007305">
    <property type="component" value="Chromosome 2"/>
</dbReference>
<dbReference type="OrthoDB" id="680369at2759"/>
<dbReference type="AlphaFoldDB" id="A0A1D6EIW7"/>
<protein>
    <submittedName>
        <fullName evidence="3">Protein LURP-one-related 2</fullName>
    </submittedName>
</protein>
<evidence type="ECO:0000256" key="1">
    <source>
        <dbReference type="ARBA" id="ARBA00005437"/>
    </source>
</evidence>
<dbReference type="GeneID" id="103647139"/>
<sequence>MTAAAFPDRSSGMMMAMSTSRIHPSSAAETATTTQPLPPPPLPLPLPPLPPRRAGGRALHHTVWKRSSMGFPGTDGFSVYDAAGALAFRVDNYSRRRKVFAGELLLMDGQGAPLLALRPQIFSMHDQWNCYAATASEEGEGKRTRPRRRLFSMRKCSLLQKGHEAQVSMSGPCGSGCGSFWVEGCFARRSCKIRSGGGEEVARITRKNAGAATALLGDDVFSLVVQPGADCALVMAFVVVLDRICWQPYTPRICS</sequence>
<accession>A0A1D6EIW7</accession>
<feature type="region of interest" description="Disordered" evidence="2">
    <location>
        <begin position="19"/>
        <end position="42"/>
    </location>
</feature>
<reference evidence="4" key="2">
    <citation type="submission" date="2019-07" db="EMBL/GenBank/DDBJ databases">
        <authorList>
            <person name="Seetharam A."/>
            <person name="Woodhouse M."/>
            <person name="Cannon E."/>
        </authorList>
    </citation>
    <scope>NUCLEOTIDE SEQUENCE [LARGE SCALE GENOMIC DNA]</scope>
    <source>
        <strain evidence="4">cv. B73</strain>
    </source>
</reference>
<name>A0A1D6EIW7_MAIZE</name>
<dbReference type="OMA" id="ALDRICW"/>
<feature type="compositionally biased region" description="Polar residues" evidence="2">
    <location>
        <begin position="19"/>
        <end position="35"/>
    </location>
</feature>
<dbReference type="KEGG" id="zma:103647139"/>
<dbReference type="RefSeq" id="XP_008669925.1">
    <property type="nucleotide sequence ID" value="XM_008671703.2"/>
</dbReference>
<evidence type="ECO:0000313" key="3">
    <source>
        <dbReference type="EMBL" id="ONM20047.1"/>
    </source>
</evidence>
<dbReference type="ExpressionAtlas" id="A0A1D6EIW7">
    <property type="expression patterns" value="baseline and differential"/>
</dbReference>
<evidence type="ECO:0000313" key="5">
    <source>
        <dbReference type="Proteomes" id="UP000007305"/>
    </source>
</evidence>
<reference evidence="4" key="3">
    <citation type="submission" date="2021-05" db="UniProtKB">
        <authorList>
            <consortium name="EnsemblPlants"/>
        </authorList>
    </citation>
    <scope>IDENTIFICATION</scope>
    <source>
        <strain evidence="4">cv. B73</strain>
    </source>
</reference>